<feature type="transmembrane region" description="Helical" evidence="9">
    <location>
        <begin position="73"/>
        <end position="97"/>
    </location>
</feature>
<feature type="transmembrane region" description="Helical" evidence="9">
    <location>
        <begin position="431"/>
        <end position="455"/>
    </location>
</feature>
<keyword evidence="6 9" id="KW-1133">Transmembrane helix</keyword>
<comment type="function">
    <text evidence="8">The phosphoenolpyruvate-dependent sugar phosphotransferase system (PTS), a major carbohydrate active -transport system, catalyzes the phosphorylation of incoming sugar substrates concomitant with their translocation across the cell membrane.</text>
</comment>
<dbReference type="InterPro" id="IPR004501">
    <property type="entry name" value="PTS_EIIC_3"/>
</dbReference>
<evidence type="ECO:0000256" key="3">
    <source>
        <dbReference type="ARBA" id="ARBA00022475"/>
    </source>
</evidence>
<gene>
    <name evidence="11" type="ORF">J2S23_000696</name>
</gene>
<dbReference type="PIRSF" id="PIRSF006351">
    <property type="entry name" value="PTS_EIIC-Cellobiose"/>
    <property type="match status" value="1"/>
</dbReference>
<organism evidence="11 12">
    <name type="scientific">Streptococcus moroccensis</name>
    <dbReference type="NCBI Taxonomy" id="1451356"/>
    <lineage>
        <taxon>Bacteria</taxon>
        <taxon>Bacillati</taxon>
        <taxon>Bacillota</taxon>
        <taxon>Bacilli</taxon>
        <taxon>Lactobacillales</taxon>
        <taxon>Streptococcaceae</taxon>
        <taxon>Streptococcus</taxon>
    </lineage>
</organism>
<name>A0ABT9YQ71_9STRE</name>
<evidence type="ECO:0000313" key="12">
    <source>
        <dbReference type="Proteomes" id="UP001223079"/>
    </source>
</evidence>
<dbReference type="EMBL" id="JAUSTM010000005">
    <property type="protein sequence ID" value="MDQ0222145.1"/>
    <property type="molecule type" value="Genomic_DNA"/>
</dbReference>
<dbReference type="PANTHER" id="PTHR33989:SF4">
    <property type="entry name" value="PTS SYSTEM N,N'-DIACETYLCHITOBIOSE-SPECIFIC EIIC COMPONENT"/>
    <property type="match status" value="1"/>
</dbReference>
<dbReference type="InterPro" id="IPR004796">
    <property type="entry name" value="PTS_IIC_cello"/>
</dbReference>
<evidence type="ECO:0000256" key="6">
    <source>
        <dbReference type="ARBA" id="ARBA00022989"/>
    </source>
</evidence>
<protein>
    <recommendedName>
        <fullName evidence="8">Permease IIC component</fullName>
    </recommendedName>
</protein>
<keyword evidence="3 8" id="KW-1003">Cell membrane</keyword>
<comment type="subcellular location">
    <subcellularLocation>
        <location evidence="1">Cell membrane</location>
        <topology evidence="1">Multi-pass membrane protein</topology>
    </subcellularLocation>
</comment>
<feature type="transmembrane region" description="Helical" evidence="9">
    <location>
        <begin position="171"/>
        <end position="194"/>
    </location>
</feature>
<evidence type="ECO:0000256" key="4">
    <source>
        <dbReference type="ARBA" id="ARBA00022597"/>
    </source>
</evidence>
<dbReference type="InterPro" id="IPR051088">
    <property type="entry name" value="PTS_Sugar-EIIC/EIIB"/>
</dbReference>
<feature type="domain" description="PTS EIIC type-3" evidence="10">
    <location>
        <begin position="9"/>
        <end position="451"/>
    </location>
</feature>
<dbReference type="PROSITE" id="PS51105">
    <property type="entry name" value="PTS_EIIC_TYPE_3"/>
    <property type="match status" value="1"/>
</dbReference>
<evidence type="ECO:0000259" key="10">
    <source>
        <dbReference type="PROSITE" id="PS51105"/>
    </source>
</evidence>
<evidence type="ECO:0000256" key="7">
    <source>
        <dbReference type="ARBA" id="ARBA00023136"/>
    </source>
</evidence>
<dbReference type="RefSeq" id="WP_307121365.1">
    <property type="nucleotide sequence ID" value="NZ_JAUSTM010000005.1"/>
</dbReference>
<evidence type="ECO:0000256" key="8">
    <source>
        <dbReference type="PIRNR" id="PIRNR006351"/>
    </source>
</evidence>
<feature type="transmembrane region" description="Helical" evidence="9">
    <location>
        <begin position="33"/>
        <end position="53"/>
    </location>
</feature>
<evidence type="ECO:0000313" key="11">
    <source>
        <dbReference type="EMBL" id="MDQ0222145.1"/>
    </source>
</evidence>
<evidence type="ECO:0000256" key="2">
    <source>
        <dbReference type="ARBA" id="ARBA00022448"/>
    </source>
</evidence>
<feature type="transmembrane region" description="Helical" evidence="9">
    <location>
        <begin position="257"/>
        <end position="278"/>
    </location>
</feature>
<keyword evidence="2 8" id="KW-0813">Transport</keyword>
<proteinExistence type="predicted"/>
<keyword evidence="12" id="KW-1185">Reference proteome</keyword>
<evidence type="ECO:0000256" key="1">
    <source>
        <dbReference type="ARBA" id="ARBA00004651"/>
    </source>
</evidence>
<evidence type="ECO:0000256" key="9">
    <source>
        <dbReference type="SAM" id="Phobius"/>
    </source>
</evidence>
<reference evidence="11 12" key="1">
    <citation type="submission" date="2023-07" db="EMBL/GenBank/DDBJ databases">
        <title>Genomic Encyclopedia of Type Strains, Phase IV (KMG-IV): sequencing the most valuable type-strain genomes for metagenomic binning, comparative biology and taxonomic classification.</title>
        <authorList>
            <person name="Goeker M."/>
        </authorList>
    </citation>
    <scope>NUCLEOTIDE SEQUENCE [LARGE SCALE GENOMIC DNA]</scope>
    <source>
        <strain evidence="11 12">DSM 105143</strain>
    </source>
</reference>
<keyword evidence="5 9" id="KW-0812">Transmembrane</keyword>
<feature type="transmembrane region" description="Helical" evidence="9">
    <location>
        <begin position="214"/>
        <end position="236"/>
    </location>
</feature>
<sequence>MDKFMDSKFMEGFMTFAGKMGSQKHLVAIRDSFIAMMPITLAGSIAVLLNVFFRDIPNSLGATGFAEAMQPIVTINGYVFAGTIGITALVFAFGIGYHLSQGDGVNPIAGGLISFASFVATIPQTVKVAIDLAGAEGSALDALTALGLTIAQGDSGASIDYAHSGAIGTGYLGATGLFTALIIGFISSLIYIKLTKKNIIIKMPDSVPPAVNKAFAAIIPGTVAIYVSALLAHLAISLTGSPLNDLISTYIQQPLMGLSQGLFSVIVLSFLVQLFWFFGLHGHNVLAPIMDGIYGPALLENTSVYEATQDISQLPWDWTRGSFDAFAQMGGSGVTLGLIIAIFIFSKRQEHKTIGKLAAPMGLFNINEPIIFGMPIVLNPIFLIPWLIVPPICCTIAYLATSAGLIPPVYLSVPWITPPGLYAFLATGNNIMAGLVAIFNLFVSFLIWTPFVIAANRMNTEEV</sequence>
<keyword evidence="7 8" id="KW-0472">Membrane</keyword>
<dbReference type="NCBIfam" id="TIGR00410">
    <property type="entry name" value="lacE"/>
    <property type="match status" value="1"/>
</dbReference>
<accession>A0ABT9YQ71</accession>
<feature type="transmembrane region" description="Helical" evidence="9">
    <location>
        <begin position="325"/>
        <end position="345"/>
    </location>
</feature>
<dbReference type="PANTHER" id="PTHR33989">
    <property type="match status" value="1"/>
</dbReference>
<comment type="caution">
    <text evidence="11">The sequence shown here is derived from an EMBL/GenBank/DDBJ whole genome shotgun (WGS) entry which is preliminary data.</text>
</comment>
<dbReference type="Proteomes" id="UP001223079">
    <property type="component" value="Unassembled WGS sequence"/>
</dbReference>
<dbReference type="Pfam" id="PF02378">
    <property type="entry name" value="PTS_EIIC"/>
    <property type="match status" value="1"/>
</dbReference>
<dbReference type="InterPro" id="IPR003352">
    <property type="entry name" value="PTS_EIIC"/>
</dbReference>
<evidence type="ECO:0000256" key="5">
    <source>
        <dbReference type="ARBA" id="ARBA00022692"/>
    </source>
</evidence>
<keyword evidence="4 8" id="KW-0762">Sugar transport</keyword>